<protein>
    <recommendedName>
        <fullName evidence="5">DUF4386 domain-containing protein</fullName>
    </recommendedName>
</protein>
<sequence>MSSTRKTALVAGIFYLITFVSIPALALYGPVKGADFIISSSADSGALWGGFVEVLVALTGVGTAVTLFPVVRRQNESMALGFVASRAIEAAMIFVGVASIPSLVALRQSGVSGAEAASLTTAGEGLVAFYNAAFLVGQSLMPPVNAALLGTLLYRSRLVPRAVTGLSRARPDSDPASLRRYSLAMPPHALEGSGMSKPQAGRLTDAFGAGPRMHPGWPALCHWEPSTGTSWTQRDRWSEPFEPSKWRVQCINRREIMPDKSPHEHHVKKPAAKTLKEKRAEKHAKEHDHDMSAASDAVQEAHKADQAHKPDAGHRGDAAHKKH</sequence>
<dbReference type="Proteomes" id="UP000198867">
    <property type="component" value="Unassembled WGS sequence"/>
</dbReference>
<keyword evidence="2" id="KW-0472">Membrane</keyword>
<proteinExistence type="predicted"/>
<feature type="region of interest" description="Disordered" evidence="1">
    <location>
        <begin position="256"/>
        <end position="323"/>
    </location>
</feature>
<organism evidence="3 4">
    <name type="scientific">Mycetocola miduiensis</name>
    <dbReference type="NCBI Taxonomy" id="995034"/>
    <lineage>
        <taxon>Bacteria</taxon>
        <taxon>Bacillati</taxon>
        <taxon>Actinomycetota</taxon>
        <taxon>Actinomycetes</taxon>
        <taxon>Micrococcales</taxon>
        <taxon>Microbacteriaceae</taxon>
        <taxon>Mycetocola</taxon>
    </lineage>
</organism>
<dbReference type="EMBL" id="FOVM01000002">
    <property type="protein sequence ID" value="SFN50279.1"/>
    <property type="molecule type" value="Genomic_DNA"/>
</dbReference>
<evidence type="ECO:0000313" key="3">
    <source>
        <dbReference type="EMBL" id="SFN50279.1"/>
    </source>
</evidence>
<keyword evidence="4" id="KW-1185">Reference proteome</keyword>
<reference evidence="4" key="1">
    <citation type="submission" date="2016-10" db="EMBL/GenBank/DDBJ databases">
        <authorList>
            <person name="Varghese N."/>
            <person name="Submissions S."/>
        </authorList>
    </citation>
    <scope>NUCLEOTIDE SEQUENCE [LARGE SCALE GENOMIC DNA]</scope>
    <source>
        <strain evidence="4">CGMCC 1.11101</strain>
    </source>
</reference>
<dbReference type="OrthoDB" id="1176146at2"/>
<keyword evidence="2" id="KW-1133">Transmembrane helix</keyword>
<name>A0A1I4ZJY5_9MICO</name>
<evidence type="ECO:0000256" key="1">
    <source>
        <dbReference type="SAM" id="MobiDB-lite"/>
    </source>
</evidence>
<feature type="transmembrane region" description="Helical" evidence="2">
    <location>
        <begin position="48"/>
        <end position="71"/>
    </location>
</feature>
<dbReference type="Pfam" id="PF14329">
    <property type="entry name" value="DUF4386"/>
    <property type="match status" value="1"/>
</dbReference>
<feature type="compositionally biased region" description="Basic and acidic residues" evidence="1">
    <location>
        <begin position="299"/>
        <end position="323"/>
    </location>
</feature>
<feature type="compositionally biased region" description="Basic and acidic residues" evidence="1">
    <location>
        <begin position="274"/>
        <end position="291"/>
    </location>
</feature>
<dbReference type="InterPro" id="IPR025495">
    <property type="entry name" value="DUF4386"/>
</dbReference>
<dbReference type="STRING" id="995034.SAMN05216219_0853"/>
<evidence type="ECO:0000256" key="2">
    <source>
        <dbReference type="SAM" id="Phobius"/>
    </source>
</evidence>
<dbReference type="AlphaFoldDB" id="A0A1I4ZJY5"/>
<feature type="transmembrane region" description="Helical" evidence="2">
    <location>
        <begin position="7"/>
        <end position="28"/>
    </location>
</feature>
<dbReference type="RefSeq" id="WP_090709114.1">
    <property type="nucleotide sequence ID" value="NZ_FOVM01000002.1"/>
</dbReference>
<evidence type="ECO:0000313" key="4">
    <source>
        <dbReference type="Proteomes" id="UP000198867"/>
    </source>
</evidence>
<evidence type="ECO:0008006" key="5">
    <source>
        <dbReference type="Google" id="ProtNLM"/>
    </source>
</evidence>
<keyword evidence="2" id="KW-0812">Transmembrane</keyword>
<feature type="transmembrane region" description="Helical" evidence="2">
    <location>
        <begin position="83"/>
        <end position="106"/>
    </location>
</feature>
<accession>A0A1I4ZJY5</accession>
<gene>
    <name evidence="3" type="ORF">SAMN05216219_0853</name>
</gene>